<feature type="region of interest" description="Disordered" evidence="1">
    <location>
        <begin position="1"/>
        <end position="435"/>
    </location>
</feature>
<dbReference type="STRING" id="1231657.A0A1Y1YSE0"/>
<feature type="compositionally biased region" description="Polar residues" evidence="1">
    <location>
        <begin position="201"/>
        <end position="212"/>
    </location>
</feature>
<name>A0A1Y1YSE0_9PLEO</name>
<feature type="compositionally biased region" description="Low complexity" evidence="1">
    <location>
        <begin position="342"/>
        <end position="358"/>
    </location>
</feature>
<organism evidence="2 3">
    <name type="scientific">Clohesyomyces aquaticus</name>
    <dbReference type="NCBI Taxonomy" id="1231657"/>
    <lineage>
        <taxon>Eukaryota</taxon>
        <taxon>Fungi</taxon>
        <taxon>Dikarya</taxon>
        <taxon>Ascomycota</taxon>
        <taxon>Pezizomycotina</taxon>
        <taxon>Dothideomycetes</taxon>
        <taxon>Pleosporomycetidae</taxon>
        <taxon>Pleosporales</taxon>
        <taxon>Lindgomycetaceae</taxon>
        <taxon>Clohesyomyces</taxon>
    </lineage>
</organism>
<feature type="compositionally biased region" description="Low complexity" evidence="1">
    <location>
        <begin position="39"/>
        <end position="73"/>
    </location>
</feature>
<feature type="region of interest" description="Disordered" evidence="1">
    <location>
        <begin position="545"/>
        <end position="594"/>
    </location>
</feature>
<reference evidence="2 3" key="1">
    <citation type="submission" date="2016-07" db="EMBL/GenBank/DDBJ databases">
        <title>Pervasive Adenine N6-methylation of Active Genes in Fungi.</title>
        <authorList>
            <consortium name="DOE Joint Genome Institute"/>
            <person name="Mondo S.J."/>
            <person name="Dannebaum R.O."/>
            <person name="Kuo R.C."/>
            <person name="Labutti K."/>
            <person name="Haridas S."/>
            <person name="Kuo A."/>
            <person name="Salamov A."/>
            <person name="Ahrendt S.R."/>
            <person name="Lipzen A."/>
            <person name="Sullivan W."/>
            <person name="Andreopoulos W.B."/>
            <person name="Clum A."/>
            <person name="Lindquist E."/>
            <person name="Daum C."/>
            <person name="Ramamoorthy G.K."/>
            <person name="Gryganskyi A."/>
            <person name="Culley D."/>
            <person name="Magnuson J.K."/>
            <person name="James T.Y."/>
            <person name="O'Malley M.A."/>
            <person name="Stajich J.E."/>
            <person name="Spatafora J.W."/>
            <person name="Visel A."/>
            <person name="Grigoriev I.V."/>
        </authorList>
    </citation>
    <scope>NUCLEOTIDE SEQUENCE [LARGE SCALE GENOMIC DNA]</scope>
    <source>
        <strain evidence="2 3">CBS 115471</strain>
    </source>
</reference>
<feature type="compositionally biased region" description="Low complexity" evidence="1">
    <location>
        <begin position="461"/>
        <end position="483"/>
    </location>
</feature>
<feature type="compositionally biased region" description="Polar residues" evidence="1">
    <location>
        <begin position="154"/>
        <end position="172"/>
    </location>
</feature>
<protein>
    <submittedName>
        <fullName evidence="2">Uncharacterized protein</fullName>
    </submittedName>
</protein>
<dbReference type="EMBL" id="MCFA01000176">
    <property type="protein sequence ID" value="ORY00948.1"/>
    <property type="molecule type" value="Genomic_DNA"/>
</dbReference>
<accession>A0A1Y1YSE0</accession>
<comment type="caution">
    <text evidence="2">The sequence shown here is derived from an EMBL/GenBank/DDBJ whole genome shotgun (WGS) entry which is preliminary data.</text>
</comment>
<sequence>MDHALVRPCQDSLPSTGTTDAPLSPHASLLSSSKDRHPSVSSNSGTNASSVSQSGPPSFSSSSPNTSSLLSFSATIAGARRGPTSPGHTHPLAPDREAHQPAPSDRTGSRWTAINQLGPPHEPSNSQNPFPSTTRPAHSSHDARKLEDPALSALDTQPLHQALSQPSTSQPRKPQETDLPRVADQPAVSRENLSGAKSILPAQSTNQSQPKWLSTLLDPPDRASSTPPTLSGEKTRTWREKGYRHTFPPARHHPARKPDAPSHPTTDRKEMASAIAALGVVPSSNPPRISPNLAPKEVLMTGMADPPTLAISGGSSDSRPSQAPGHGTGRTGRPLDGETDSRQGTSQTTDSSQSRPSTAMSPPTSKRHGYPSTRHEDDSYSGAIEATQDPLPSDSPYHPAPATTAGDHASCGGGCNRLSTPRFEPTTHPGPISYKRSLKLQEELANNLVNHRLQQEEADRACANARRCNSPPVDVSSPPRSLSAESEGTVRGAKRKEPGDTPPLPGEEPPTKKTAAPNPTLDNGNSLSVDPRVMGPQVARIFGHGNAVFQPNPNDWRNMWHDTNHGLKIDPRVPKRGKSRNDDDAPMPDREDHS</sequence>
<feature type="compositionally biased region" description="Basic and acidic residues" evidence="1">
    <location>
        <begin position="256"/>
        <end position="271"/>
    </location>
</feature>
<feature type="compositionally biased region" description="Polar residues" evidence="1">
    <location>
        <begin position="123"/>
        <end position="137"/>
    </location>
</feature>
<feature type="compositionally biased region" description="Basic and acidic residues" evidence="1">
    <location>
        <begin position="558"/>
        <end position="594"/>
    </location>
</feature>
<evidence type="ECO:0000256" key="1">
    <source>
        <dbReference type="SAM" id="MobiDB-lite"/>
    </source>
</evidence>
<evidence type="ECO:0000313" key="3">
    <source>
        <dbReference type="Proteomes" id="UP000193144"/>
    </source>
</evidence>
<keyword evidence="3" id="KW-1185">Reference proteome</keyword>
<dbReference type="AlphaFoldDB" id="A0A1Y1YSE0"/>
<proteinExistence type="predicted"/>
<dbReference type="Proteomes" id="UP000193144">
    <property type="component" value="Unassembled WGS sequence"/>
</dbReference>
<feature type="region of interest" description="Disordered" evidence="1">
    <location>
        <begin position="457"/>
        <end position="532"/>
    </location>
</feature>
<gene>
    <name evidence="2" type="ORF">BCR34DRAFT_592403</name>
</gene>
<feature type="compositionally biased region" description="Basic and acidic residues" evidence="1">
    <location>
        <begin position="233"/>
        <end position="243"/>
    </location>
</feature>
<evidence type="ECO:0000313" key="2">
    <source>
        <dbReference type="EMBL" id="ORY00948.1"/>
    </source>
</evidence>
<feature type="compositionally biased region" description="Low complexity" evidence="1">
    <location>
        <begin position="21"/>
        <end position="32"/>
    </location>
</feature>
<feature type="compositionally biased region" description="Basic and acidic residues" evidence="1">
    <location>
        <begin position="139"/>
        <end position="148"/>
    </location>
</feature>